<name>A0A1F8ECE6_9BACT</name>
<comment type="caution">
    <text evidence="1">The sequence shown here is derived from an EMBL/GenBank/DDBJ whole genome shotgun (WGS) entry which is preliminary data.</text>
</comment>
<reference evidence="1 2" key="1">
    <citation type="journal article" date="2016" name="Nat. Commun.">
        <title>Thousands of microbial genomes shed light on interconnected biogeochemical processes in an aquifer system.</title>
        <authorList>
            <person name="Anantharaman K."/>
            <person name="Brown C.T."/>
            <person name="Hug L.A."/>
            <person name="Sharon I."/>
            <person name="Castelle C.J."/>
            <person name="Probst A.J."/>
            <person name="Thomas B.C."/>
            <person name="Singh A."/>
            <person name="Wilkins M.J."/>
            <person name="Karaoz U."/>
            <person name="Brodie E.L."/>
            <person name="Williams K.H."/>
            <person name="Hubbard S.S."/>
            <person name="Banfield J.F."/>
        </authorList>
    </citation>
    <scope>NUCLEOTIDE SEQUENCE [LARGE SCALE GENOMIC DNA]</scope>
</reference>
<proteinExistence type="predicted"/>
<evidence type="ECO:0000313" key="1">
    <source>
        <dbReference type="EMBL" id="OGM98482.1"/>
    </source>
</evidence>
<sequence>MKFLNSKIFTVLSGILVLWLTLSSINIGSQRSMIDGEVKNIETKIKEVQNDTDYLNKFLNYFQTPAFLEKEARLKLNYKVQGEEVVFVYRDKNVKKESDPINFEELLSKMPNYKKWFWYVLGY</sequence>
<organism evidence="1 2">
    <name type="scientific">Candidatus Yanofskybacteria bacterium RIFCSPHIGHO2_01_FULL_41_26</name>
    <dbReference type="NCBI Taxonomy" id="1802661"/>
    <lineage>
        <taxon>Bacteria</taxon>
        <taxon>Candidatus Yanofskyibacteriota</taxon>
    </lineage>
</organism>
<dbReference type="EMBL" id="MGJB01000015">
    <property type="protein sequence ID" value="OGM98482.1"/>
    <property type="molecule type" value="Genomic_DNA"/>
</dbReference>
<protein>
    <recommendedName>
        <fullName evidence="3">Septum formation initiator</fullName>
    </recommendedName>
</protein>
<dbReference type="AlphaFoldDB" id="A0A1F8ECE6"/>
<accession>A0A1F8ECE6</accession>
<gene>
    <name evidence="1" type="ORF">A2649_02815</name>
</gene>
<dbReference type="Proteomes" id="UP000176893">
    <property type="component" value="Unassembled WGS sequence"/>
</dbReference>
<evidence type="ECO:0008006" key="3">
    <source>
        <dbReference type="Google" id="ProtNLM"/>
    </source>
</evidence>
<dbReference type="STRING" id="1802661.A2649_02815"/>
<evidence type="ECO:0000313" key="2">
    <source>
        <dbReference type="Proteomes" id="UP000176893"/>
    </source>
</evidence>